<feature type="transmembrane region" description="Helical" evidence="10">
    <location>
        <begin position="616"/>
        <end position="637"/>
    </location>
</feature>
<dbReference type="PANTHER" id="PTHR10942:SF6">
    <property type="entry name" value="CILIATED LEFT-RIGHT ORGANIZER METALLOPEPTIDASE"/>
    <property type="match status" value="1"/>
</dbReference>
<dbReference type="GO" id="GO:0006508">
    <property type="term" value="P:proteolysis"/>
    <property type="evidence" value="ECO:0007669"/>
    <property type="project" value="UniProtKB-KW"/>
</dbReference>
<keyword evidence="5 8" id="KW-0862">Zinc</keyword>
<dbReference type="EMBL" id="JBHFQA010000022">
    <property type="protein sequence ID" value="KAL2079700.1"/>
    <property type="molecule type" value="Genomic_DNA"/>
</dbReference>
<feature type="binding site" evidence="8">
    <location>
        <position position="280"/>
    </location>
    <ligand>
        <name>Zn(2+)</name>
        <dbReference type="ChEBI" id="CHEBI:29105"/>
        <note>catalytic</note>
    </ligand>
</feature>
<feature type="binding site" evidence="8">
    <location>
        <position position="276"/>
    </location>
    <ligand>
        <name>Zn(2+)</name>
        <dbReference type="ChEBI" id="CHEBI:29105"/>
        <note>catalytic</note>
    </ligand>
</feature>
<evidence type="ECO:0000256" key="2">
    <source>
        <dbReference type="ARBA" id="ARBA00022670"/>
    </source>
</evidence>
<evidence type="ECO:0000256" key="6">
    <source>
        <dbReference type="ARBA" id="ARBA00023049"/>
    </source>
</evidence>
<evidence type="ECO:0000256" key="4">
    <source>
        <dbReference type="ARBA" id="ARBA00022801"/>
    </source>
</evidence>
<dbReference type="EC" id="3.4.24.-" evidence="9"/>
<dbReference type="Gene3D" id="3.10.170.20">
    <property type="match status" value="1"/>
</dbReference>
<dbReference type="AlphaFoldDB" id="A0ABD1IXM6"/>
<evidence type="ECO:0000256" key="1">
    <source>
        <dbReference type="ARBA" id="ARBA00005860"/>
    </source>
</evidence>
<dbReference type="GO" id="GO:0046872">
    <property type="term" value="F:metal ion binding"/>
    <property type="evidence" value="ECO:0007669"/>
    <property type="project" value="UniProtKB-KW"/>
</dbReference>
<keyword evidence="9" id="KW-0732">Signal</keyword>
<keyword evidence="10" id="KW-1133">Transmembrane helix</keyword>
<evidence type="ECO:0000256" key="7">
    <source>
        <dbReference type="PIRSR" id="PIRSR601577-1"/>
    </source>
</evidence>
<feature type="chain" id="PRO_5044527863" description="Leishmanolysin-like peptidase" evidence="9">
    <location>
        <begin position="23"/>
        <end position="653"/>
    </location>
</feature>
<dbReference type="Gene3D" id="3.90.132.10">
    <property type="entry name" value="Leishmanolysin , domain 2"/>
    <property type="match status" value="1"/>
</dbReference>
<protein>
    <recommendedName>
        <fullName evidence="9">Leishmanolysin-like peptidase</fullName>
        <ecNumber evidence="9">3.4.24.-</ecNumber>
    </recommendedName>
</protein>
<keyword evidence="4 9" id="KW-0378">Hydrolase</keyword>
<comment type="similarity">
    <text evidence="1 9">Belongs to the peptidase M8 family.</text>
</comment>
<dbReference type="Pfam" id="PF01457">
    <property type="entry name" value="Peptidase_M8"/>
    <property type="match status" value="2"/>
</dbReference>
<keyword evidence="2 9" id="KW-0645">Protease</keyword>
<evidence type="ECO:0000256" key="5">
    <source>
        <dbReference type="ARBA" id="ARBA00022833"/>
    </source>
</evidence>
<evidence type="ECO:0000256" key="8">
    <source>
        <dbReference type="PIRSR" id="PIRSR601577-2"/>
    </source>
</evidence>
<dbReference type="Proteomes" id="UP001591681">
    <property type="component" value="Unassembled WGS sequence"/>
</dbReference>
<comment type="caution">
    <text evidence="11">The sequence shown here is derived from an EMBL/GenBank/DDBJ whole genome shotgun (WGS) entry which is preliminary data.</text>
</comment>
<dbReference type="InterPro" id="IPR001577">
    <property type="entry name" value="Peptidase_M8"/>
</dbReference>
<name>A0ABD1IXM6_9TELE</name>
<evidence type="ECO:0000313" key="12">
    <source>
        <dbReference type="Proteomes" id="UP001591681"/>
    </source>
</evidence>
<dbReference type="Gene3D" id="2.30.34.10">
    <property type="entry name" value="Leishmanolysin domain 4"/>
    <property type="match status" value="1"/>
</dbReference>
<evidence type="ECO:0000256" key="10">
    <source>
        <dbReference type="SAM" id="Phobius"/>
    </source>
</evidence>
<comment type="cofactor">
    <cofactor evidence="8 9">
        <name>Zn(2+)</name>
        <dbReference type="ChEBI" id="CHEBI:29105"/>
    </cofactor>
    <text evidence="8 9">Binds 1 zinc ion per subunit.</text>
</comment>
<feature type="signal peptide" evidence="9">
    <location>
        <begin position="1"/>
        <end position="22"/>
    </location>
</feature>
<reference evidence="11 12" key="1">
    <citation type="submission" date="2024-09" db="EMBL/GenBank/DDBJ databases">
        <title>A chromosome-level genome assembly of Gray's grenadier anchovy, Coilia grayii.</title>
        <authorList>
            <person name="Fu Z."/>
        </authorList>
    </citation>
    <scope>NUCLEOTIDE SEQUENCE [LARGE SCALE GENOMIC DNA]</scope>
    <source>
        <strain evidence="11">G4</strain>
        <tissue evidence="11">Muscle</tissue>
    </source>
</reference>
<accession>A0ABD1IXM6</accession>
<evidence type="ECO:0000313" key="11">
    <source>
        <dbReference type="EMBL" id="KAL2079700.1"/>
    </source>
</evidence>
<organism evidence="11 12">
    <name type="scientific">Coilia grayii</name>
    <name type="common">Gray's grenadier anchovy</name>
    <dbReference type="NCBI Taxonomy" id="363190"/>
    <lineage>
        <taxon>Eukaryota</taxon>
        <taxon>Metazoa</taxon>
        <taxon>Chordata</taxon>
        <taxon>Craniata</taxon>
        <taxon>Vertebrata</taxon>
        <taxon>Euteleostomi</taxon>
        <taxon>Actinopterygii</taxon>
        <taxon>Neopterygii</taxon>
        <taxon>Teleostei</taxon>
        <taxon>Clupei</taxon>
        <taxon>Clupeiformes</taxon>
        <taxon>Clupeoidei</taxon>
        <taxon>Engraulidae</taxon>
        <taxon>Coilinae</taxon>
        <taxon>Coilia</taxon>
    </lineage>
</organism>
<feature type="active site" evidence="7">
    <location>
        <position position="277"/>
    </location>
</feature>
<keyword evidence="6 8" id="KW-0482">Metalloprotease</keyword>
<evidence type="ECO:0000256" key="3">
    <source>
        <dbReference type="ARBA" id="ARBA00022723"/>
    </source>
</evidence>
<keyword evidence="12" id="KW-1185">Reference proteome</keyword>
<sequence length="653" mass="72132">MLHTLFYPALLLLPLWFTSTSGRCVFDEVQQSVRVVTQAEGSTSTQIGGTSSSRAAKQATAIHQHPHQTTRGTFPGHLQSHRKMGRALTAMSPIRIHTWIAQESATLSEVDRERLALALNHTVSIVSTLLSVRHIPGPLLLSRDINKYCKFLWRNVSAANYNRCGRVNGSYRNENCLSVVIPDDHLRGCAVFHHPDAPDRTELRYDGAGLNNTDFLLYVHIHNSHRCSTQPSMLAYAAHCQSDPQGRPLAGTVVICREKLRQEKYRHEATVQILIHELFHMLGFSRTLFNTWRDCLHTLQAGGECHRHGRVTNLDDKGHMRIYTPSVVRALQKHLNSTDPTLGAPLEDLDADSTGLSSHWEARVLLSSIMAATLGEPSTVRIDLITLAALQDTGWYSVNLSQAQSLVWGQDEGSLFGSLSSCHDNTSLYFCTGSGLGCHYHHLHKGECVSDPYLEGCRIYKPLANGSECWKEENRPESVSWSGEIYQSDSRCFFSNLSRESISHSVSVAGHCYRHRCTGLHRYQIRVSGTGWMDCPSGGAIEVSGYAGVVFCPEKILCSHALPATSLNTQNHGVFSVLGSSLADLKYSCVPHTTPNPEVTNGMDLLSPKPWQSAKVIAPVLLAFTSCLVIGIFGVAYKVLHSQVRVYAEPSDG</sequence>
<gene>
    <name evidence="11" type="ORF">ACEWY4_025444</name>
</gene>
<proteinExistence type="inferred from homology"/>
<dbReference type="PANTHER" id="PTHR10942">
    <property type="entry name" value="LEISHMANOLYSIN-LIKE PEPTIDASE"/>
    <property type="match status" value="1"/>
</dbReference>
<dbReference type="GO" id="GO:0004222">
    <property type="term" value="F:metalloendopeptidase activity"/>
    <property type="evidence" value="ECO:0007669"/>
    <property type="project" value="UniProtKB-UniRule"/>
</dbReference>
<keyword evidence="10" id="KW-0812">Transmembrane</keyword>
<evidence type="ECO:0000256" key="9">
    <source>
        <dbReference type="RuleBase" id="RU366077"/>
    </source>
</evidence>
<dbReference type="SUPFAM" id="SSF55486">
    <property type="entry name" value="Metalloproteases ('zincins'), catalytic domain"/>
    <property type="match status" value="1"/>
</dbReference>
<feature type="binding site" evidence="8">
    <location>
        <position position="359"/>
    </location>
    <ligand>
        <name>Zn(2+)</name>
        <dbReference type="ChEBI" id="CHEBI:29105"/>
        <note>catalytic</note>
    </ligand>
</feature>
<keyword evidence="3 8" id="KW-0479">Metal-binding</keyword>
<keyword evidence="10" id="KW-0472">Membrane</keyword>